<proteinExistence type="predicted"/>
<keyword evidence="4 5" id="KW-0472">Membrane</keyword>
<protein>
    <recommendedName>
        <fullName evidence="8">Tellurite resistance protein</fullName>
    </recommendedName>
</protein>
<feature type="transmembrane region" description="Helical" evidence="5">
    <location>
        <begin position="111"/>
        <end position="135"/>
    </location>
</feature>
<feature type="transmembrane region" description="Helical" evidence="5">
    <location>
        <begin position="288"/>
        <end position="311"/>
    </location>
</feature>
<comment type="caution">
    <text evidence="6">The sequence shown here is derived from an EMBL/GenBank/DDBJ whole genome shotgun (WGS) entry which is preliminary data.</text>
</comment>
<dbReference type="InterPro" id="IPR052951">
    <property type="entry name" value="Tellurite_res_ion_channel"/>
</dbReference>
<dbReference type="Pfam" id="PF03595">
    <property type="entry name" value="SLAC1"/>
    <property type="match status" value="1"/>
</dbReference>
<evidence type="ECO:0008006" key="8">
    <source>
        <dbReference type="Google" id="ProtNLM"/>
    </source>
</evidence>
<feature type="transmembrane region" description="Helical" evidence="5">
    <location>
        <begin position="20"/>
        <end position="43"/>
    </location>
</feature>
<feature type="transmembrane region" description="Helical" evidence="5">
    <location>
        <begin position="147"/>
        <end position="165"/>
    </location>
</feature>
<evidence type="ECO:0000313" key="6">
    <source>
        <dbReference type="EMBL" id="GAA3722829.1"/>
    </source>
</evidence>
<dbReference type="InterPro" id="IPR038665">
    <property type="entry name" value="Voltage-dep_anion_channel_sf"/>
</dbReference>
<keyword evidence="3 5" id="KW-1133">Transmembrane helix</keyword>
<dbReference type="PANTHER" id="PTHR37955:SF1">
    <property type="entry name" value="DEP DOMAIN-CONTAINING PROTEIN"/>
    <property type="match status" value="1"/>
</dbReference>
<feature type="transmembrane region" description="Helical" evidence="5">
    <location>
        <begin position="49"/>
        <end position="71"/>
    </location>
</feature>
<keyword evidence="2 5" id="KW-0812">Transmembrane</keyword>
<evidence type="ECO:0000256" key="3">
    <source>
        <dbReference type="ARBA" id="ARBA00022989"/>
    </source>
</evidence>
<comment type="subcellular location">
    <subcellularLocation>
        <location evidence="1">Membrane</location>
        <topology evidence="1">Multi-pass membrane protein</topology>
    </subcellularLocation>
</comment>
<sequence length="334" mass="35403">MRSITRPKEPPGRLHLRANLFGVPMGIAGLAQAWTMAAGAAIVPEWPGLALWVLTGLLWLLVSVAFGGNVARSHRWLAEATDPTFGVFTSLGLLVPTLLALTLALHSGPAWRAVFLVFVGLSTGYGGWVTAGWVVAGGPLQQWHPGYLLPTVATGLVCAAGAAQLGYRGLAVALFGYGLLCWFSLTSIIWLRLFTLPPMPPALVPTLAIELAPPVVAGNTWFAITGGRVDAVILVLGGYAALMVLVQLRLFSLYRRLSFAAGWWAFAFSYAAAVTFAIRWLTAAEAPAALVHVLVWVITLGIGALTFRSLVALHAGTLLPREPPEADSRPASAQ</sequence>
<name>A0ABP7EQK4_9MICO</name>
<evidence type="ECO:0000313" key="7">
    <source>
        <dbReference type="Proteomes" id="UP001501468"/>
    </source>
</evidence>
<dbReference type="InterPro" id="IPR004695">
    <property type="entry name" value="SLAC1/Mae1/Ssu1/TehA"/>
</dbReference>
<reference evidence="7" key="1">
    <citation type="journal article" date="2019" name="Int. J. Syst. Evol. Microbiol.">
        <title>The Global Catalogue of Microorganisms (GCM) 10K type strain sequencing project: providing services to taxonomists for standard genome sequencing and annotation.</title>
        <authorList>
            <consortium name="The Broad Institute Genomics Platform"/>
            <consortium name="The Broad Institute Genome Sequencing Center for Infectious Disease"/>
            <person name="Wu L."/>
            <person name="Ma J."/>
        </authorList>
    </citation>
    <scope>NUCLEOTIDE SEQUENCE [LARGE SCALE GENOMIC DNA]</scope>
    <source>
        <strain evidence="7">JCM 17125</strain>
    </source>
</reference>
<evidence type="ECO:0000256" key="1">
    <source>
        <dbReference type="ARBA" id="ARBA00004141"/>
    </source>
</evidence>
<dbReference type="Gene3D" id="1.50.10.150">
    <property type="entry name" value="Voltage-dependent anion channel"/>
    <property type="match status" value="1"/>
</dbReference>
<organism evidence="6 7">
    <name type="scientific">Terrabacter ginsenosidimutans</name>
    <dbReference type="NCBI Taxonomy" id="490575"/>
    <lineage>
        <taxon>Bacteria</taxon>
        <taxon>Bacillati</taxon>
        <taxon>Actinomycetota</taxon>
        <taxon>Actinomycetes</taxon>
        <taxon>Micrococcales</taxon>
        <taxon>Intrasporangiaceae</taxon>
        <taxon>Terrabacter</taxon>
    </lineage>
</organism>
<feature type="transmembrane region" description="Helical" evidence="5">
    <location>
        <begin position="263"/>
        <end position="282"/>
    </location>
</feature>
<dbReference type="PANTHER" id="PTHR37955">
    <property type="entry name" value="TELLURITE RESISTANCE PROTEIN TEHA"/>
    <property type="match status" value="1"/>
</dbReference>
<evidence type="ECO:0000256" key="5">
    <source>
        <dbReference type="SAM" id="Phobius"/>
    </source>
</evidence>
<dbReference type="EMBL" id="BAABDC010000016">
    <property type="protein sequence ID" value="GAA3722829.1"/>
    <property type="molecule type" value="Genomic_DNA"/>
</dbReference>
<evidence type="ECO:0000256" key="4">
    <source>
        <dbReference type="ARBA" id="ARBA00023136"/>
    </source>
</evidence>
<evidence type="ECO:0000256" key="2">
    <source>
        <dbReference type="ARBA" id="ARBA00022692"/>
    </source>
</evidence>
<feature type="transmembrane region" description="Helical" evidence="5">
    <location>
        <begin position="203"/>
        <end position="225"/>
    </location>
</feature>
<feature type="transmembrane region" description="Helical" evidence="5">
    <location>
        <begin position="171"/>
        <end position="191"/>
    </location>
</feature>
<feature type="transmembrane region" description="Helical" evidence="5">
    <location>
        <begin position="231"/>
        <end position="251"/>
    </location>
</feature>
<dbReference type="RefSeq" id="WP_344952168.1">
    <property type="nucleotide sequence ID" value="NZ_BAABDC010000016.1"/>
</dbReference>
<keyword evidence="7" id="KW-1185">Reference proteome</keyword>
<feature type="transmembrane region" description="Helical" evidence="5">
    <location>
        <begin position="83"/>
        <end position="105"/>
    </location>
</feature>
<gene>
    <name evidence="6" type="ORF">GCM10022399_44010</name>
</gene>
<accession>A0ABP7EQK4</accession>
<dbReference type="Proteomes" id="UP001501468">
    <property type="component" value="Unassembled WGS sequence"/>
</dbReference>